<evidence type="ECO:0000313" key="1">
    <source>
        <dbReference type="EMBL" id="AEF40243.1"/>
    </source>
</evidence>
<dbReference type="EMBL" id="CP002786">
    <property type="protein sequence ID" value="AEF40243.1"/>
    <property type="molecule type" value="Genomic_DNA"/>
</dbReference>
<evidence type="ECO:0000313" key="2">
    <source>
        <dbReference type="Proteomes" id="UP000009235"/>
    </source>
</evidence>
<dbReference type="KEGG" id="asd:AS9A_1794"/>
<reference evidence="1 2" key="1">
    <citation type="journal article" date="2011" name="J. Bacteriol.">
        <title>Complete genome sequence of Amycolicicoccus subflavus DQS3-9A1T, an actinomycete isolated from crude oil-polluted soil.</title>
        <authorList>
            <person name="Cai M."/>
            <person name="Chen W.M."/>
            <person name="Nie Y."/>
            <person name="Chi C.Q."/>
            <person name="Wang Y.N."/>
            <person name="Tang Y.Q."/>
            <person name="Li G.Y."/>
            <person name="Wu X.L."/>
        </authorList>
    </citation>
    <scope>NUCLEOTIDE SEQUENCE [LARGE SCALE GENOMIC DNA]</scope>
    <source>
        <strain evidence="2">DSM 45089 / DQS3-9A1</strain>
    </source>
</reference>
<dbReference type="Proteomes" id="UP000009235">
    <property type="component" value="Chromosome"/>
</dbReference>
<protein>
    <submittedName>
        <fullName evidence="1">Uncharacterized protein</fullName>
    </submittedName>
</protein>
<organism evidence="1 2">
    <name type="scientific">Hoyosella subflava (strain DSM 45089 / JCM 17490 / NBRC 109087 / DQS3-9A1)</name>
    <name type="common">Amycolicicoccus subflavus</name>
    <dbReference type="NCBI Taxonomy" id="443218"/>
    <lineage>
        <taxon>Bacteria</taxon>
        <taxon>Bacillati</taxon>
        <taxon>Actinomycetota</taxon>
        <taxon>Actinomycetes</taxon>
        <taxon>Mycobacteriales</taxon>
        <taxon>Hoyosellaceae</taxon>
        <taxon>Hoyosella</taxon>
    </lineage>
</organism>
<name>F6ELJ3_HOYSD</name>
<dbReference type="HOGENOM" id="CLU_3228742_0_0_11"/>
<dbReference type="AlphaFoldDB" id="F6ELJ3"/>
<keyword evidence="2" id="KW-1185">Reference proteome</keyword>
<sequence>MLKGARASGRLRPGYPTPGVADFSSAVARSWMMAPQVWHSQVR</sequence>
<proteinExistence type="predicted"/>
<gene>
    <name evidence="1" type="ordered locus">AS9A_1794</name>
</gene>
<accession>F6ELJ3</accession>